<evidence type="ECO:0000256" key="5">
    <source>
        <dbReference type="ARBA" id="ARBA00023236"/>
    </source>
</evidence>
<keyword evidence="2" id="KW-0227">DNA damage</keyword>
<dbReference type="SUPFAM" id="SSF100879">
    <property type="entry name" value="Lesion bypass DNA polymerase (Y-family), little finger domain"/>
    <property type="match status" value="1"/>
</dbReference>
<dbReference type="InterPro" id="IPR043502">
    <property type="entry name" value="DNA/RNA_pol_sf"/>
</dbReference>
<evidence type="ECO:0000256" key="1">
    <source>
        <dbReference type="ARBA" id="ARBA00010945"/>
    </source>
</evidence>
<gene>
    <name evidence="7" type="ORF">ACFQ1T_12030</name>
</gene>
<organism evidence="7 8">
    <name type="scientific">Methylophilus glucosoxydans</name>
    <dbReference type="NCBI Taxonomy" id="752553"/>
    <lineage>
        <taxon>Bacteria</taxon>
        <taxon>Pseudomonadati</taxon>
        <taxon>Pseudomonadota</taxon>
        <taxon>Betaproteobacteria</taxon>
        <taxon>Nitrosomonadales</taxon>
        <taxon>Methylophilaceae</taxon>
        <taxon>Methylophilus</taxon>
    </lineage>
</organism>
<dbReference type="Proteomes" id="UP001597106">
    <property type="component" value="Unassembled WGS sequence"/>
</dbReference>
<sequence>MPMNATDCPSMHARTIALIDVNNFYVSCERVFKPALRQRPVVVLSNNDGCVVSRSAEAKALGIAMGAPWFQIRKQAERAGVIAFSSNYALYADMSNRVMSILRQFSPAQEIYSIDECFLELTGFTRRDLTEYAQTLRQTIMRGTGLPVCVGIGASKTLAKLANHCAKHTPAMQGVCNFNALPPTAVDARLAEIQVDEVWGIGRRLAATLHARPLAIHTAYDLKYSDAETMRRRFSVVMEKTIRELNGTVCLELEEVRGPQQQILSTRSFGQPVREIEGLSEALTLYTTRAAEKLRKKQLFAGSVYVYIRTSPFREDSRFYSNALTVPLPVATHDTRQLVKAALWALRRIYQPGHDYAKAGVSLGELVPAQAIQQDLFHSGPQADNTARLMQAMDAINRKMGRATLRLASEGRQQPWQMKQTRKSPSYTTNWKDLLCVD</sequence>
<dbReference type="InterPro" id="IPR001126">
    <property type="entry name" value="UmuC"/>
</dbReference>
<dbReference type="Pfam" id="PF13438">
    <property type="entry name" value="DUF4113"/>
    <property type="match status" value="1"/>
</dbReference>
<dbReference type="InterPro" id="IPR043128">
    <property type="entry name" value="Rev_trsase/Diguanyl_cyclase"/>
</dbReference>
<dbReference type="EMBL" id="JBHTJW010000003">
    <property type="protein sequence ID" value="MFD0930504.1"/>
    <property type="molecule type" value="Genomic_DNA"/>
</dbReference>
<name>A0ABW3GIS4_9PROT</name>
<dbReference type="PROSITE" id="PS50173">
    <property type="entry name" value="UMUC"/>
    <property type="match status" value="1"/>
</dbReference>
<dbReference type="Pfam" id="PF00817">
    <property type="entry name" value="IMS"/>
    <property type="match status" value="1"/>
</dbReference>
<keyword evidence="5" id="KW-0742">SOS response</keyword>
<proteinExistence type="inferred from homology"/>
<dbReference type="Gene3D" id="3.40.1170.60">
    <property type="match status" value="1"/>
</dbReference>
<keyword evidence="8" id="KW-1185">Reference proteome</keyword>
<dbReference type="InterPro" id="IPR050116">
    <property type="entry name" value="DNA_polymerase-Y"/>
</dbReference>
<keyword evidence="3" id="KW-0741">SOS mutagenesis</keyword>
<dbReference type="NCBIfam" id="NF002955">
    <property type="entry name" value="PRK03609.1"/>
    <property type="match status" value="1"/>
</dbReference>
<evidence type="ECO:0000313" key="7">
    <source>
        <dbReference type="EMBL" id="MFD0930504.1"/>
    </source>
</evidence>
<evidence type="ECO:0000259" key="6">
    <source>
        <dbReference type="PROSITE" id="PS50173"/>
    </source>
</evidence>
<dbReference type="CDD" id="cd01700">
    <property type="entry name" value="PolY_Pol_V_umuC"/>
    <property type="match status" value="1"/>
</dbReference>
<dbReference type="SUPFAM" id="SSF56672">
    <property type="entry name" value="DNA/RNA polymerases"/>
    <property type="match status" value="1"/>
</dbReference>
<dbReference type="InterPro" id="IPR036775">
    <property type="entry name" value="DNA_pol_Y-fam_lit_finger_sf"/>
</dbReference>
<evidence type="ECO:0000256" key="4">
    <source>
        <dbReference type="ARBA" id="ARBA00023204"/>
    </source>
</evidence>
<accession>A0ABW3GIS4</accession>
<dbReference type="Pfam" id="PF11799">
    <property type="entry name" value="IMS_C"/>
    <property type="match status" value="1"/>
</dbReference>
<dbReference type="InterPro" id="IPR025188">
    <property type="entry name" value="DUF4113"/>
</dbReference>
<reference evidence="8" key="1">
    <citation type="journal article" date="2019" name="Int. J. Syst. Evol. Microbiol.">
        <title>The Global Catalogue of Microorganisms (GCM) 10K type strain sequencing project: providing services to taxonomists for standard genome sequencing and annotation.</title>
        <authorList>
            <consortium name="The Broad Institute Genomics Platform"/>
            <consortium name="The Broad Institute Genome Sequencing Center for Infectious Disease"/>
            <person name="Wu L."/>
            <person name="Ma J."/>
        </authorList>
    </citation>
    <scope>NUCLEOTIDE SEQUENCE [LARGE SCALE GENOMIC DNA]</scope>
    <source>
        <strain evidence="8">CCUG 59685</strain>
    </source>
</reference>
<comment type="caution">
    <text evidence="7">The sequence shown here is derived from an EMBL/GenBank/DDBJ whole genome shotgun (WGS) entry which is preliminary data.</text>
</comment>
<keyword evidence="4" id="KW-0234">DNA repair</keyword>
<feature type="domain" description="UmuC" evidence="6">
    <location>
        <begin position="16"/>
        <end position="202"/>
    </location>
</feature>
<dbReference type="Gene3D" id="3.30.70.270">
    <property type="match status" value="1"/>
</dbReference>
<dbReference type="InterPro" id="IPR017961">
    <property type="entry name" value="DNA_pol_Y-fam_little_finger"/>
</dbReference>
<protein>
    <submittedName>
        <fullName evidence="7">Y-family DNA polymerase</fullName>
    </submittedName>
</protein>
<evidence type="ECO:0000313" key="8">
    <source>
        <dbReference type="Proteomes" id="UP001597106"/>
    </source>
</evidence>
<evidence type="ECO:0000256" key="2">
    <source>
        <dbReference type="ARBA" id="ARBA00022763"/>
    </source>
</evidence>
<comment type="similarity">
    <text evidence="1">Belongs to the DNA polymerase type-Y family.</text>
</comment>
<dbReference type="PANTHER" id="PTHR11076">
    <property type="entry name" value="DNA REPAIR POLYMERASE UMUC / TRANSFERASE FAMILY MEMBER"/>
    <property type="match status" value="1"/>
</dbReference>
<dbReference type="PANTHER" id="PTHR11076:SF34">
    <property type="entry name" value="PROTEIN UMUC"/>
    <property type="match status" value="1"/>
</dbReference>
<evidence type="ECO:0000256" key="3">
    <source>
        <dbReference type="ARBA" id="ARBA00023199"/>
    </source>
</evidence>
<dbReference type="RefSeq" id="WP_379077088.1">
    <property type="nucleotide sequence ID" value="NZ_JBHTJW010000003.1"/>
</dbReference>